<name>A0AA49Q5I0_9BACT</name>
<protein>
    <recommendedName>
        <fullName evidence="2">Phosphoesterase</fullName>
        <ecNumber evidence="2">3.1.4.-</ecNumber>
    </recommendedName>
</protein>
<evidence type="ECO:0000256" key="2">
    <source>
        <dbReference type="RuleBase" id="RU362039"/>
    </source>
</evidence>
<evidence type="ECO:0000259" key="3">
    <source>
        <dbReference type="Pfam" id="PF12850"/>
    </source>
</evidence>
<dbReference type="AlphaFoldDB" id="A0AA49Q5I0"/>
<keyword evidence="6" id="KW-1185">Reference proteome</keyword>
<dbReference type="SUPFAM" id="SSF56300">
    <property type="entry name" value="Metallo-dependent phosphatases"/>
    <property type="match status" value="1"/>
</dbReference>
<comment type="similarity">
    <text evidence="1 2">Belongs to the metallophosphoesterase superfamily. YfcE family.</text>
</comment>
<dbReference type="EMBL" id="CP130612">
    <property type="protein sequence ID" value="WKW12942.1"/>
    <property type="molecule type" value="Genomic_DNA"/>
</dbReference>
<dbReference type="EC" id="3.1.4.-" evidence="2"/>
<dbReference type="Pfam" id="PF12850">
    <property type="entry name" value="Metallophos_2"/>
    <property type="match status" value="1"/>
</dbReference>
<feature type="domain" description="Calcineurin-like phosphoesterase" evidence="3">
    <location>
        <begin position="6"/>
        <end position="147"/>
    </location>
</feature>
<evidence type="ECO:0000313" key="5">
    <source>
        <dbReference type="EMBL" id="WKW15849.1"/>
    </source>
</evidence>
<dbReference type="InterPro" id="IPR024654">
    <property type="entry name" value="Calcineurin-like_PHP_lpxH"/>
</dbReference>
<dbReference type="Proteomes" id="UP001229955">
    <property type="component" value="Chromosome"/>
</dbReference>
<gene>
    <name evidence="4" type="ORF">Strain138_002253</name>
    <name evidence="5" type="ORF">Strain318_002252</name>
</gene>
<sequence>MTAPIRVGLISDTHGLLRPQVHEVFAGVDRILHAGDVCSDTILVELGLIAPTQAVYGNCDDPWDPSLREALDVEIGGLRIHVQHGHELGRPRPAQVAAAYEADVCVYGHTHKQVIERVDGRLVINPGAAGPRRFDLKPCVAILTIADGAASAELVELAY</sequence>
<accession>A0AA49K193</accession>
<comment type="cofactor">
    <cofactor evidence="2">
        <name>a divalent metal cation</name>
        <dbReference type="ChEBI" id="CHEBI:60240"/>
    </cofactor>
</comment>
<organism evidence="4">
    <name type="scientific">Pseudogemmatithrix spongiicola</name>
    <dbReference type="NCBI Taxonomy" id="3062599"/>
    <lineage>
        <taxon>Bacteria</taxon>
        <taxon>Pseudomonadati</taxon>
        <taxon>Gemmatimonadota</taxon>
        <taxon>Gemmatimonadia</taxon>
        <taxon>Gemmatimonadales</taxon>
        <taxon>Gemmatimonadaceae</taxon>
        <taxon>Pseudogemmatithrix</taxon>
    </lineage>
</organism>
<dbReference type="Gene3D" id="3.60.21.10">
    <property type="match status" value="1"/>
</dbReference>
<dbReference type="InterPro" id="IPR000979">
    <property type="entry name" value="Phosphodiesterase_MJ0936/Vps29"/>
</dbReference>
<dbReference type="GO" id="GO:0046872">
    <property type="term" value="F:metal ion binding"/>
    <property type="evidence" value="ECO:0007669"/>
    <property type="project" value="UniProtKB-KW"/>
</dbReference>
<evidence type="ECO:0000313" key="4">
    <source>
        <dbReference type="EMBL" id="WKW12942.1"/>
    </source>
</evidence>
<accession>A0AA49Q5I0</accession>
<dbReference type="KEGG" id="pspc:Strain318_002252"/>
<dbReference type="InterPro" id="IPR029052">
    <property type="entry name" value="Metallo-depent_PP-like"/>
</dbReference>
<proteinExistence type="inferred from homology"/>
<dbReference type="GO" id="GO:0016787">
    <property type="term" value="F:hydrolase activity"/>
    <property type="evidence" value="ECO:0007669"/>
    <property type="project" value="UniProtKB-UniRule"/>
</dbReference>
<dbReference type="InterPro" id="IPR041802">
    <property type="entry name" value="MPP_YfcE"/>
</dbReference>
<evidence type="ECO:0000313" key="6">
    <source>
        <dbReference type="Proteomes" id="UP001229955"/>
    </source>
</evidence>
<dbReference type="PANTHER" id="PTHR11124">
    <property type="entry name" value="VACUOLAR SORTING PROTEIN VPS29"/>
    <property type="match status" value="1"/>
</dbReference>
<evidence type="ECO:0000256" key="1">
    <source>
        <dbReference type="ARBA" id="ARBA00008950"/>
    </source>
</evidence>
<dbReference type="EMBL" id="CP130613">
    <property type="protein sequence ID" value="WKW15849.1"/>
    <property type="molecule type" value="Genomic_DNA"/>
</dbReference>
<dbReference type="CDD" id="cd00841">
    <property type="entry name" value="MPP_YfcE"/>
    <property type="match status" value="1"/>
</dbReference>
<reference evidence="4" key="1">
    <citation type="submission" date="2023-07" db="EMBL/GenBank/DDBJ databases">
        <authorList>
            <person name="Haufschild T."/>
            <person name="Kallscheuer N."/>
            <person name="Hammer J."/>
            <person name="Kohn T."/>
            <person name="Kabuu M."/>
            <person name="Jogler M."/>
            <person name="Wohfarth N."/>
            <person name="Heuer A."/>
            <person name="Rohde M."/>
            <person name="van Teeseling M.C.F."/>
            <person name="Jogler C."/>
        </authorList>
    </citation>
    <scope>NUCLEOTIDE SEQUENCE</scope>
    <source>
        <strain evidence="4">Strain 138</strain>
        <strain evidence="5">Strain 318</strain>
    </source>
</reference>
<dbReference type="NCBIfam" id="TIGR00040">
    <property type="entry name" value="yfcE"/>
    <property type="match status" value="1"/>
</dbReference>
<keyword evidence="2" id="KW-0479">Metal-binding</keyword>